<gene>
    <name evidence="1" type="ORF">AMTR_s00023p00069170</name>
</gene>
<dbReference type="AlphaFoldDB" id="W1NIF6"/>
<evidence type="ECO:0000313" key="1">
    <source>
        <dbReference type="EMBL" id="ERM95562.1"/>
    </source>
</evidence>
<protein>
    <submittedName>
        <fullName evidence="1">Uncharacterized protein</fullName>
    </submittedName>
</protein>
<dbReference type="Proteomes" id="UP000017836">
    <property type="component" value="Unassembled WGS sequence"/>
</dbReference>
<accession>W1NIF6</accession>
<evidence type="ECO:0000313" key="2">
    <source>
        <dbReference type="Proteomes" id="UP000017836"/>
    </source>
</evidence>
<name>W1NIF6_AMBTC</name>
<proteinExistence type="predicted"/>
<organism evidence="1 2">
    <name type="scientific">Amborella trichopoda</name>
    <dbReference type="NCBI Taxonomy" id="13333"/>
    <lineage>
        <taxon>Eukaryota</taxon>
        <taxon>Viridiplantae</taxon>
        <taxon>Streptophyta</taxon>
        <taxon>Embryophyta</taxon>
        <taxon>Tracheophyta</taxon>
        <taxon>Spermatophyta</taxon>
        <taxon>Magnoliopsida</taxon>
        <taxon>Amborellales</taxon>
        <taxon>Amborellaceae</taxon>
        <taxon>Amborella</taxon>
    </lineage>
</organism>
<dbReference type="HOGENOM" id="CLU_2674376_0_0_1"/>
<dbReference type="Gramene" id="ERM95562">
    <property type="protein sequence ID" value="ERM95562"/>
    <property type="gene ID" value="AMTR_s00023p00069170"/>
</dbReference>
<dbReference type="EMBL" id="KI397474">
    <property type="protein sequence ID" value="ERM95562.1"/>
    <property type="molecule type" value="Genomic_DNA"/>
</dbReference>
<sequence length="75" mass="8800">MGEFRRTTNADHYQCLAPLWGDIMQKLHHTLLKTGDVSFIHHWRLERMQEESTIAECGCRRQEGERRKSSKASSL</sequence>
<reference evidence="2" key="1">
    <citation type="journal article" date="2013" name="Science">
        <title>The Amborella genome and the evolution of flowering plants.</title>
        <authorList>
            <consortium name="Amborella Genome Project"/>
        </authorList>
    </citation>
    <scope>NUCLEOTIDE SEQUENCE [LARGE SCALE GENOMIC DNA]</scope>
</reference>
<keyword evidence="2" id="KW-1185">Reference proteome</keyword>